<protein>
    <submittedName>
        <fullName evidence="1">Uncharacterized protein</fullName>
    </submittedName>
</protein>
<sequence length="96" mass="10193">MLSCAECAGRVGENDACLQELLDHSGLCTCELNFSRARGDYRADLRADLAAACHQNIVGCLDIFKTSVRAGSDVDLIYGCSSNFPDRLHVVGGIGA</sequence>
<accession>A0A645C962</accession>
<proteinExistence type="predicted"/>
<dbReference type="EMBL" id="VSSQ01025246">
    <property type="protein sequence ID" value="MPM73263.1"/>
    <property type="molecule type" value="Genomic_DNA"/>
</dbReference>
<name>A0A645C962_9ZZZZ</name>
<evidence type="ECO:0000313" key="1">
    <source>
        <dbReference type="EMBL" id="MPM73263.1"/>
    </source>
</evidence>
<comment type="caution">
    <text evidence="1">The sequence shown here is derived from an EMBL/GenBank/DDBJ whole genome shotgun (WGS) entry which is preliminary data.</text>
</comment>
<reference evidence="1" key="1">
    <citation type="submission" date="2019-08" db="EMBL/GenBank/DDBJ databases">
        <authorList>
            <person name="Kucharzyk K."/>
            <person name="Murdoch R.W."/>
            <person name="Higgins S."/>
            <person name="Loffler F."/>
        </authorList>
    </citation>
    <scope>NUCLEOTIDE SEQUENCE</scope>
</reference>
<dbReference type="AlphaFoldDB" id="A0A645C962"/>
<organism evidence="1">
    <name type="scientific">bioreactor metagenome</name>
    <dbReference type="NCBI Taxonomy" id="1076179"/>
    <lineage>
        <taxon>unclassified sequences</taxon>
        <taxon>metagenomes</taxon>
        <taxon>ecological metagenomes</taxon>
    </lineage>
</organism>
<gene>
    <name evidence="1" type="ORF">SDC9_120239</name>
</gene>